<dbReference type="AlphaFoldDB" id="A0AB36P8E8"/>
<evidence type="ECO:0000313" key="3">
    <source>
        <dbReference type="EMBL" id="OXB07734.1"/>
    </source>
</evidence>
<organism evidence="3 4">
    <name type="scientific">Flavobacterium pectinovorum</name>
    <dbReference type="NCBI Taxonomy" id="29533"/>
    <lineage>
        <taxon>Bacteria</taxon>
        <taxon>Pseudomonadati</taxon>
        <taxon>Bacteroidota</taxon>
        <taxon>Flavobacteriia</taxon>
        <taxon>Flavobacteriales</taxon>
        <taxon>Flavobacteriaceae</taxon>
        <taxon>Flavobacterium</taxon>
    </lineage>
</organism>
<gene>
    <name evidence="3" type="ORF">B0A72_02385</name>
</gene>
<protein>
    <recommendedName>
        <fullName evidence="5">DUF3999 family protein</fullName>
    </recommendedName>
</protein>
<evidence type="ECO:0000313" key="4">
    <source>
        <dbReference type="Proteomes" id="UP000198431"/>
    </source>
</evidence>
<feature type="chain" id="PRO_5044337028" description="DUF3999 family protein" evidence="2">
    <location>
        <begin position="27"/>
        <end position="417"/>
    </location>
</feature>
<evidence type="ECO:0000256" key="2">
    <source>
        <dbReference type="SAM" id="SignalP"/>
    </source>
</evidence>
<reference evidence="3 4" key="1">
    <citation type="submission" date="2016-11" db="EMBL/GenBank/DDBJ databases">
        <title>Whole genomes of Flavobacteriaceae.</title>
        <authorList>
            <person name="Stine C."/>
            <person name="Li C."/>
            <person name="Tadesse D."/>
        </authorList>
    </citation>
    <scope>NUCLEOTIDE SEQUENCE [LARGE SCALE GENOMIC DNA]</scope>
    <source>
        <strain evidence="3 4">ATCC 19366</strain>
    </source>
</reference>
<dbReference type="RefSeq" id="WP_073396175.1">
    <property type="nucleotide sequence ID" value="NZ_FRBX01000004.1"/>
</dbReference>
<keyword evidence="1" id="KW-0812">Transmembrane</keyword>
<keyword evidence="1" id="KW-0472">Membrane</keyword>
<comment type="caution">
    <text evidence="3">The sequence shown here is derived from an EMBL/GenBank/DDBJ whole genome shotgun (WGS) entry which is preliminary data.</text>
</comment>
<proteinExistence type="predicted"/>
<sequence length="417" mass="48025">MKTNMMKPMKLNSFFILLLLTNLSFAQFQTTGKIKEVTENGFHEIILSPEIRSYSKQDLSDIRIFNAKGIEVPYFIQSNSEALLSTFEEYEIVSKTVFPKKSTSIIVAIPSVKNNNQLSLFIANADVVKNYSISGSNNQAEWFGISNSQILDNLNSSSEASVVKTISYPLSTYKYLKIDFDDRKTLPINILKVGNFNTQLQKNILQDIKPKKNIRFELLLPQKHTQLQVVFDAPQIINQIDFEISRPTYYKRKAVIFKKVKRESKRKTEIIEEEIVSFELNSNTKNSFTIPEIFEKDFYIKIENKNNQPLTITSVKYSQKPVSAIVELYANEKYSIKTGNKNLNEPDYDLSDFKNNISGKLSQTSIYDIKQISSSKNQVENKSFWQQGWFMWLCIILGGITILYFTASLVKDLNEKN</sequence>
<evidence type="ECO:0008006" key="5">
    <source>
        <dbReference type="Google" id="ProtNLM"/>
    </source>
</evidence>
<feature type="signal peptide" evidence="2">
    <location>
        <begin position="1"/>
        <end position="26"/>
    </location>
</feature>
<accession>A0AB36P8E8</accession>
<dbReference type="Proteomes" id="UP000198431">
    <property type="component" value="Unassembled WGS sequence"/>
</dbReference>
<evidence type="ECO:0000256" key="1">
    <source>
        <dbReference type="SAM" id="Phobius"/>
    </source>
</evidence>
<keyword evidence="2" id="KW-0732">Signal</keyword>
<keyword evidence="1" id="KW-1133">Transmembrane helix</keyword>
<dbReference type="EMBL" id="MUHB01000003">
    <property type="protein sequence ID" value="OXB07734.1"/>
    <property type="molecule type" value="Genomic_DNA"/>
</dbReference>
<name>A0AB36P8E8_9FLAO</name>
<feature type="transmembrane region" description="Helical" evidence="1">
    <location>
        <begin position="389"/>
        <end position="410"/>
    </location>
</feature>